<evidence type="ECO:0000313" key="2">
    <source>
        <dbReference type="Proteomes" id="UP000252698"/>
    </source>
</evidence>
<sequence length="93" mass="10254">MSLTTDGEPPGPVRFYLACDRSGCRARAVFDLVIAEPPPDIETDLFGHVLHSATVASPYIEELGWIFIQQEGYWCPNCASPGRRPRSKDVTSS</sequence>
<proteinExistence type="predicted"/>
<dbReference type="GeneID" id="95520317"/>
<dbReference type="RefSeq" id="WP_093894226.1">
    <property type="nucleotide sequence ID" value="NZ_CP027306.1"/>
</dbReference>
<protein>
    <submittedName>
        <fullName evidence="1">Uncharacterized protein</fullName>
    </submittedName>
</protein>
<dbReference type="Proteomes" id="UP000252698">
    <property type="component" value="Chromosome"/>
</dbReference>
<evidence type="ECO:0000313" key="1">
    <source>
        <dbReference type="EMBL" id="AXE78473.1"/>
    </source>
</evidence>
<gene>
    <name evidence="1" type="ORF">C5746_17810</name>
</gene>
<organism evidence="1 2">
    <name type="scientific">Streptomyces atratus</name>
    <dbReference type="NCBI Taxonomy" id="1893"/>
    <lineage>
        <taxon>Bacteria</taxon>
        <taxon>Bacillati</taxon>
        <taxon>Actinomycetota</taxon>
        <taxon>Actinomycetes</taxon>
        <taxon>Kitasatosporales</taxon>
        <taxon>Streptomycetaceae</taxon>
        <taxon>Streptomyces</taxon>
    </lineage>
</organism>
<dbReference type="EMBL" id="CP027306">
    <property type="protein sequence ID" value="AXE78473.1"/>
    <property type="molecule type" value="Genomic_DNA"/>
</dbReference>
<reference evidence="1 2" key="1">
    <citation type="journal article" date="2018" name="Front. Microbiol.">
        <title>Genome Sequencing of Streptomyces atratus SCSIOZH16 and Activation Production of Nocardamine via Metabolic Engineering.</title>
        <authorList>
            <person name="Li Y."/>
            <person name="Zhang C."/>
            <person name="Liu C."/>
            <person name="Ju J."/>
            <person name="Ma J."/>
        </authorList>
    </citation>
    <scope>NUCLEOTIDE SEQUENCE [LARGE SCALE GENOMIC DNA]</scope>
    <source>
        <strain evidence="1 2">SCSIO_ZH16</strain>
    </source>
</reference>
<name>A0A2Z5JE06_STRAR</name>
<accession>A0A2Z5JE06</accession>
<dbReference type="KEGG" id="sata:C5746_17810"/>
<dbReference type="AlphaFoldDB" id="A0A2Z5JE06"/>